<dbReference type="InterPro" id="IPR008806">
    <property type="entry name" value="RNA_pol_III_Rpc82_C"/>
</dbReference>
<evidence type="ECO:0000259" key="11">
    <source>
        <dbReference type="Pfam" id="PF05645"/>
    </source>
</evidence>
<comment type="function">
    <text evidence="8 9">DNA-dependent RNA polymerase catalyzes the transcription of DNA into RNA using the four ribonucleoside triphosphates as substrates. Specific core component of RNA polymerase III which synthesizes small RNAs, such as 5S rRNA and tRNAs.</text>
</comment>
<feature type="non-terminal residue" evidence="14">
    <location>
        <position position="1"/>
    </location>
</feature>
<keyword evidence="7 9" id="KW-0539">Nucleus</keyword>
<dbReference type="Gene3D" id="1.10.10.10">
    <property type="entry name" value="Winged helix-like DNA-binding domain superfamily/Winged helix DNA-binding domain"/>
    <property type="match status" value="2"/>
</dbReference>
<dbReference type="PANTHER" id="PTHR12949:SF0">
    <property type="entry name" value="DNA-DIRECTED RNA POLYMERASE III SUBUNIT RPC3"/>
    <property type="match status" value="1"/>
</dbReference>
<name>A0A9P4LTQ3_9PEZI</name>
<evidence type="ECO:0000256" key="4">
    <source>
        <dbReference type="ARBA" id="ARBA00016689"/>
    </source>
</evidence>
<dbReference type="PANTHER" id="PTHR12949">
    <property type="entry name" value="RNA POLYMERASE III DNA DIRECTED -RELATED"/>
    <property type="match status" value="1"/>
</dbReference>
<evidence type="ECO:0000256" key="5">
    <source>
        <dbReference type="ARBA" id="ARBA00022478"/>
    </source>
</evidence>
<evidence type="ECO:0000256" key="2">
    <source>
        <dbReference type="ARBA" id="ARBA00006835"/>
    </source>
</evidence>
<feature type="compositionally biased region" description="Acidic residues" evidence="10">
    <location>
        <begin position="385"/>
        <end position="396"/>
    </location>
</feature>
<dbReference type="InterPro" id="IPR036388">
    <property type="entry name" value="WH-like_DNA-bd_sf"/>
</dbReference>
<dbReference type="Pfam" id="PF08221">
    <property type="entry name" value="HTH_9"/>
    <property type="match status" value="1"/>
</dbReference>
<keyword evidence="15" id="KW-1185">Reference proteome</keyword>
<feature type="domain" description="RNA polymerase III Rpc82 C -terminal" evidence="11">
    <location>
        <begin position="171"/>
        <end position="456"/>
    </location>
</feature>
<feature type="domain" description="DNA-directed RNA polymerase III subunit RPC3 winged-helix" evidence="13">
    <location>
        <begin position="461"/>
        <end position="536"/>
    </location>
</feature>
<dbReference type="GO" id="GO:0006351">
    <property type="term" value="P:DNA-templated transcription"/>
    <property type="evidence" value="ECO:0007669"/>
    <property type="project" value="InterPro"/>
</dbReference>
<protein>
    <recommendedName>
        <fullName evidence="4 9">DNA-directed RNA polymerase III subunit RPC3</fullName>
        <shortName evidence="9">RNA polymerase III subunit C3</shortName>
    </recommendedName>
</protein>
<evidence type="ECO:0000313" key="15">
    <source>
        <dbReference type="Proteomes" id="UP000799776"/>
    </source>
</evidence>
<dbReference type="InterPro" id="IPR013197">
    <property type="entry name" value="RNA_pol_III_RPC82-rel_HTH"/>
</dbReference>
<dbReference type="Pfam" id="PF05645">
    <property type="entry name" value="RNA_pol_Rpc82"/>
    <property type="match status" value="1"/>
</dbReference>
<feature type="region of interest" description="Disordered" evidence="10">
    <location>
        <begin position="364"/>
        <end position="404"/>
    </location>
</feature>
<organism evidence="14 15">
    <name type="scientific">Saccharata proteae CBS 121410</name>
    <dbReference type="NCBI Taxonomy" id="1314787"/>
    <lineage>
        <taxon>Eukaryota</taxon>
        <taxon>Fungi</taxon>
        <taxon>Dikarya</taxon>
        <taxon>Ascomycota</taxon>
        <taxon>Pezizomycotina</taxon>
        <taxon>Dothideomycetes</taxon>
        <taxon>Dothideomycetes incertae sedis</taxon>
        <taxon>Botryosphaeriales</taxon>
        <taxon>Saccharataceae</taxon>
        <taxon>Saccharata</taxon>
    </lineage>
</organism>
<dbReference type="InterPro" id="IPR055207">
    <property type="entry name" value="POLR3C_WHD"/>
</dbReference>
<dbReference type="GO" id="GO:0003697">
    <property type="term" value="F:single-stranded DNA binding"/>
    <property type="evidence" value="ECO:0007669"/>
    <property type="project" value="UniProtKB-UniRule"/>
</dbReference>
<keyword evidence="6 9" id="KW-0804">Transcription</keyword>
<evidence type="ECO:0000256" key="3">
    <source>
        <dbReference type="ARBA" id="ARBA00011206"/>
    </source>
</evidence>
<evidence type="ECO:0000259" key="12">
    <source>
        <dbReference type="Pfam" id="PF08221"/>
    </source>
</evidence>
<evidence type="ECO:0000259" key="13">
    <source>
        <dbReference type="Pfam" id="PF22536"/>
    </source>
</evidence>
<feature type="non-terminal residue" evidence="14">
    <location>
        <position position="623"/>
    </location>
</feature>
<dbReference type="GO" id="GO:0005666">
    <property type="term" value="C:RNA polymerase III complex"/>
    <property type="evidence" value="ECO:0007669"/>
    <property type="project" value="UniProtKB-UniRule"/>
</dbReference>
<accession>A0A9P4LTQ3</accession>
<comment type="caution">
    <text evidence="14">The sequence shown here is derived from an EMBL/GenBank/DDBJ whole genome shotgun (WGS) entry which is preliminary data.</text>
</comment>
<dbReference type="InterPro" id="IPR039748">
    <property type="entry name" value="RPC3"/>
</dbReference>
<sequence length="623" mass="70060">QQLSELCTLLVDDLYGQLSSRVFSVLARYGRLSIRGLVRYSDLSPRDLKHGLAVLIQQHLVLHHTGIDDTHYEPDWKHAYALVRSGKVIKFIEDRLGASAGGVAANLLLLGHAKINDLAEAYGVAQKHDSAIDLEAHHINGTGLQNGTDINDGAAVKPQNHVNSREDLHRILQQLLDAGFVTPIRVRHFQPDADQHVDAMRIAKYRKFPNQEVKGAKMEKAVASEAWVVRRKFRDEPDRRATEDTINQPRKRMKAGNRLPLVNGIGGTPGPADSRVVSLDDDLVIGVNQSKCDVALRTQALVDLCQRYLGDITAKVYEALLRELEKKVDHCYDPFVLFEDVDEERDSFPAVICRDALQHIDPDLDLESGIGRPGGQTNGVKHEEGDLDEEEEEEEDLKLTNGGNHVNGGGNIQGRLKLVKAHAEILAADPRKFVTWVSSRGGGEYKVDVRRLCDILVQTQIETTVSARWGPIATRLVRILNGKGKLDEKQVSNLAMLRSKEVRAALTNMQEAGFVDTQEVPKDATRQPSRTMYFWFYDQDRVRQLILMDTYKGMSRLMQRIKVERSKVQAVIDKAERTDVVGNEDRYLTGTEKQALRGWRDSEEKLLTQLARQDDLVAVFRDF</sequence>
<gene>
    <name evidence="14" type="ORF">K490DRAFT_10284</name>
</gene>
<evidence type="ECO:0000313" key="14">
    <source>
        <dbReference type="EMBL" id="KAF2085755.1"/>
    </source>
</evidence>
<comment type="subcellular location">
    <subcellularLocation>
        <location evidence="1 9">Nucleus</location>
    </subcellularLocation>
</comment>
<dbReference type="AlphaFoldDB" id="A0A9P4LTQ3"/>
<comment type="similarity">
    <text evidence="2 9">Belongs to the RNA polymerase beta chain family.</text>
</comment>
<evidence type="ECO:0000256" key="7">
    <source>
        <dbReference type="ARBA" id="ARBA00023242"/>
    </source>
</evidence>
<dbReference type="SUPFAM" id="SSF46785">
    <property type="entry name" value="Winged helix' DNA-binding domain"/>
    <property type="match status" value="1"/>
</dbReference>
<feature type="domain" description="RNA polymerase III subunit RPC82-related helix-turn-helix" evidence="12">
    <location>
        <begin position="5"/>
        <end position="64"/>
    </location>
</feature>
<evidence type="ECO:0000256" key="10">
    <source>
        <dbReference type="SAM" id="MobiDB-lite"/>
    </source>
</evidence>
<evidence type="ECO:0000256" key="1">
    <source>
        <dbReference type="ARBA" id="ARBA00004123"/>
    </source>
</evidence>
<dbReference type="Proteomes" id="UP000799776">
    <property type="component" value="Unassembled WGS sequence"/>
</dbReference>
<evidence type="ECO:0000256" key="6">
    <source>
        <dbReference type="ARBA" id="ARBA00023163"/>
    </source>
</evidence>
<evidence type="ECO:0000256" key="8">
    <source>
        <dbReference type="ARBA" id="ARBA00025127"/>
    </source>
</evidence>
<dbReference type="Pfam" id="PF22536">
    <property type="entry name" value="WHD_POLR3C"/>
    <property type="match status" value="1"/>
</dbReference>
<dbReference type="OrthoDB" id="272392at2759"/>
<dbReference type="EMBL" id="ML978728">
    <property type="protein sequence ID" value="KAF2085755.1"/>
    <property type="molecule type" value="Genomic_DNA"/>
</dbReference>
<proteinExistence type="inferred from homology"/>
<evidence type="ECO:0000256" key="9">
    <source>
        <dbReference type="RuleBase" id="RU367076"/>
    </source>
</evidence>
<keyword evidence="5 9" id="KW-0240">DNA-directed RNA polymerase</keyword>
<comment type="subunit">
    <text evidence="3 9">Component of the RNA polymerase III (Pol III) complex consisting of 17 subunits.</text>
</comment>
<dbReference type="InterPro" id="IPR036390">
    <property type="entry name" value="WH_DNA-bd_sf"/>
</dbReference>
<reference evidence="14" key="1">
    <citation type="journal article" date="2020" name="Stud. Mycol.">
        <title>101 Dothideomycetes genomes: a test case for predicting lifestyles and emergence of pathogens.</title>
        <authorList>
            <person name="Haridas S."/>
            <person name="Albert R."/>
            <person name="Binder M."/>
            <person name="Bloem J."/>
            <person name="Labutti K."/>
            <person name="Salamov A."/>
            <person name="Andreopoulos B."/>
            <person name="Baker S."/>
            <person name="Barry K."/>
            <person name="Bills G."/>
            <person name="Bluhm B."/>
            <person name="Cannon C."/>
            <person name="Castanera R."/>
            <person name="Culley D."/>
            <person name="Daum C."/>
            <person name="Ezra D."/>
            <person name="Gonzalez J."/>
            <person name="Henrissat B."/>
            <person name="Kuo A."/>
            <person name="Liang C."/>
            <person name="Lipzen A."/>
            <person name="Lutzoni F."/>
            <person name="Magnuson J."/>
            <person name="Mondo S."/>
            <person name="Nolan M."/>
            <person name="Ohm R."/>
            <person name="Pangilinan J."/>
            <person name="Park H.-J."/>
            <person name="Ramirez L."/>
            <person name="Alfaro M."/>
            <person name="Sun H."/>
            <person name="Tritt A."/>
            <person name="Yoshinaga Y."/>
            <person name="Zwiers L.-H."/>
            <person name="Turgeon B."/>
            <person name="Goodwin S."/>
            <person name="Spatafora J."/>
            <person name="Crous P."/>
            <person name="Grigoriev I."/>
        </authorList>
    </citation>
    <scope>NUCLEOTIDE SEQUENCE</scope>
    <source>
        <strain evidence="14">CBS 121410</strain>
    </source>
</reference>